<dbReference type="EMBL" id="JAGYPG010000002">
    <property type="protein sequence ID" value="MBS4195806.1"/>
    <property type="molecule type" value="Genomic_DNA"/>
</dbReference>
<accession>A0A942TD99</accession>
<dbReference type="AlphaFoldDB" id="A0A942TD99"/>
<dbReference type="Pfam" id="PF13692">
    <property type="entry name" value="Glyco_trans_1_4"/>
    <property type="match status" value="1"/>
</dbReference>
<evidence type="ECO:0000313" key="1">
    <source>
        <dbReference type="EMBL" id="MBS4195806.1"/>
    </source>
</evidence>
<dbReference type="PANTHER" id="PTHR12526">
    <property type="entry name" value="GLYCOSYLTRANSFERASE"/>
    <property type="match status" value="1"/>
</dbReference>
<name>A0A942TD99_9BACI</name>
<dbReference type="Proteomes" id="UP000681414">
    <property type="component" value="Unassembled WGS sequence"/>
</dbReference>
<protein>
    <submittedName>
        <fullName evidence="1">Glycosyltransferase</fullName>
    </submittedName>
</protein>
<sequence length="373" mass="43516">MKHIIVYFPYALQENPKSGSGVRPKRIVEAFKKYGEKQSVAIYVISGNSNERKELIRKYKEEYKVEDALFCYMENSTMPFWLTDNDHLPRRLFMDIRFWKFLKRAKIPIGLFYRDVYWQFDDMYSPPWNLSLLTPVMRFIYRKELKVYGDTVDCLFLPSLEMNEFVGWKGKADELPPGMDRMETDHQPSTIPPKAIYVGAISDQIGIKLMLEAFSTINKERTINLELVCRKEEYARFTDIKQYEGLDWLTISHKSGNELKDVYESAAIALIPRERNTYHDFSVPVKMFEYLSYGLPIVATDCKAHARLIKKDGLGIITEANAESFAKGIIDALEIDTYKKLKQNINDKALERHSWISRVEKVAEQLKKGGEHE</sequence>
<evidence type="ECO:0000313" key="2">
    <source>
        <dbReference type="Proteomes" id="UP000681414"/>
    </source>
</evidence>
<dbReference type="Gene3D" id="3.40.50.2000">
    <property type="entry name" value="Glycogen Phosphorylase B"/>
    <property type="match status" value="1"/>
</dbReference>
<dbReference type="PANTHER" id="PTHR12526:SF630">
    <property type="entry name" value="GLYCOSYLTRANSFERASE"/>
    <property type="match status" value="1"/>
</dbReference>
<keyword evidence="2" id="KW-1185">Reference proteome</keyword>
<gene>
    <name evidence="1" type="ORF">KHA97_12130</name>
</gene>
<reference evidence="1 2" key="1">
    <citation type="submission" date="2021-05" db="EMBL/GenBank/DDBJ databases">
        <title>Novel Bacillus species.</title>
        <authorList>
            <person name="Liu G."/>
        </authorList>
    </citation>
    <scope>NUCLEOTIDE SEQUENCE [LARGE SCALE GENOMIC DNA]</scope>
    <source>
        <strain evidence="2">FJAT-49780</strain>
    </source>
</reference>
<organism evidence="1 2">
    <name type="scientific">Lederbergia citri</name>
    <dbReference type="NCBI Taxonomy" id="2833580"/>
    <lineage>
        <taxon>Bacteria</taxon>
        <taxon>Bacillati</taxon>
        <taxon>Bacillota</taxon>
        <taxon>Bacilli</taxon>
        <taxon>Bacillales</taxon>
        <taxon>Bacillaceae</taxon>
        <taxon>Lederbergia</taxon>
    </lineage>
</organism>
<dbReference type="RefSeq" id="WP_213124996.1">
    <property type="nucleotide sequence ID" value="NZ_JAGYPG010000002.1"/>
</dbReference>
<dbReference type="SUPFAM" id="SSF53756">
    <property type="entry name" value="UDP-Glycosyltransferase/glycogen phosphorylase"/>
    <property type="match status" value="1"/>
</dbReference>
<comment type="caution">
    <text evidence="1">The sequence shown here is derived from an EMBL/GenBank/DDBJ whole genome shotgun (WGS) entry which is preliminary data.</text>
</comment>
<proteinExistence type="predicted"/>